<dbReference type="RefSeq" id="WP_371838662.1">
    <property type="nucleotide sequence ID" value="NZ_JBGMEK010000015.1"/>
</dbReference>
<evidence type="ECO:0000256" key="8">
    <source>
        <dbReference type="SAM" id="MobiDB-lite"/>
    </source>
</evidence>
<dbReference type="InterPro" id="IPR004867">
    <property type="entry name" value="CHB_C_dom"/>
</dbReference>
<dbReference type="EMBL" id="JBGMEK010000015">
    <property type="protein sequence ID" value="MFA0811093.1"/>
    <property type="molecule type" value="Genomic_DNA"/>
</dbReference>
<evidence type="ECO:0000313" key="11">
    <source>
        <dbReference type="EMBL" id="MFA0811093.1"/>
    </source>
</evidence>
<dbReference type="PANTHER" id="PTHR22600">
    <property type="entry name" value="BETA-HEXOSAMINIDASE"/>
    <property type="match status" value="1"/>
</dbReference>
<keyword evidence="9" id="KW-0732">Signal</keyword>
<dbReference type="PANTHER" id="PTHR22600:SF57">
    <property type="entry name" value="BETA-N-ACETYLHEXOSAMINIDASE"/>
    <property type="match status" value="1"/>
</dbReference>
<evidence type="ECO:0000256" key="2">
    <source>
        <dbReference type="ARBA" id="ARBA00006285"/>
    </source>
</evidence>
<evidence type="ECO:0000256" key="1">
    <source>
        <dbReference type="ARBA" id="ARBA00001231"/>
    </source>
</evidence>
<evidence type="ECO:0000256" key="9">
    <source>
        <dbReference type="SAM" id="SignalP"/>
    </source>
</evidence>
<dbReference type="PRINTS" id="PR00738">
    <property type="entry name" value="GLHYDRLASE20"/>
</dbReference>
<dbReference type="Pfam" id="PF03174">
    <property type="entry name" value="CHB_HEX_C"/>
    <property type="match status" value="1"/>
</dbReference>
<dbReference type="InterPro" id="IPR015883">
    <property type="entry name" value="Glyco_hydro_20_cat"/>
</dbReference>
<dbReference type="Pfam" id="PF03173">
    <property type="entry name" value="CHB_HEX"/>
    <property type="match status" value="1"/>
</dbReference>
<evidence type="ECO:0000256" key="3">
    <source>
        <dbReference type="ARBA" id="ARBA00012663"/>
    </source>
</evidence>
<dbReference type="Pfam" id="PF02838">
    <property type="entry name" value="Glyco_hydro_20b"/>
    <property type="match status" value="1"/>
</dbReference>
<dbReference type="SUPFAM" id="SSF51445">
    <property type="entry name" value="(Trans)glycosidases"/>
    <property type="match status" value="1"/>
</dbReference>
<dbReference type="Gene3D" id="2.60.40.10">
    <property type="entry name" value="Immunoglobulins"/>
    <property type="match status" value="1"/>
</dbReference>
<dbReference type="Gene3D" id="3.30.379.10">
    <property type="entry name" value="Chitobiase/beta-hexosaminidase domain 2-like"/>
    <property type="match status" value="1"/>
</dbReference>
<feature type="signal peptide" evidence="9">
    <location>
        <begin position="1"/>
        <end position="29"/>
    </location>
</feature>
<dbReference type="PROSITE" id="PS51257">
    <property type="entry name" value="PROKAR_LIPOPROTEIN"/>
    <property type="match status" value="1"/>
</dbReference>
<dbReference type="InterPro" id="IPR004866">
    <property type="entry name" value="CHB/HEX_N_dom"/>
</dbReference>
<dbReference type="Gene3D" id="3.20.20.80">
    <property type="entry name" value="Glycosidases"/>
    <property type="match status" value="1"/>
</dbReference>
<dbReference type="InterPro" id="IPR015882">
    <property type="entry name" value="HEX_bac_N"/>
</dbReference>
<dbReference type="InterPro" id="IPR017853">
    <property type="entry name" value="GH"/>
</dbReference>
<evidence type="ECO:0000256" key="7">
    <source>
        <dbReference type="ARBA" id="ARBA00033000"/>
    </source>
</evidence>
<evidence type="ECO:0000256" key="6">
    <source>
        <dbReference type="ARBA" id="ARBA00030512"/>
    </source>
</evidence>
<protein>
    <recommendedName>
        <fullName evidence="3">beta-N-acetylhexosaminidase</fullName>
        <ecNumber evidence="3">3.2.1.52</ecNumber>
    </recommendedName>
    <alternativeName>
        <fullName evidence="6">Beta-N-acetylhexosaminidase</fullName>
    </alternativeName>
    <alternativeName>
        <fullName evidence="7">N-acetyl-beta-glucosaminidase</fullName>
    </alternativeName>
</protein>
<feature type="region of interest" description="Disordered" evidence="8">
    <location>
        <begin position="572"/>
        <end position="593"/>
    </location>
</feature>
<keyword evidence="5" id="KW-0326">Glycosidase</keyword>
<dbReference type="Pfam" id="PF00728">
    <property type="entry name" value="Glyco_hydro_20"/>
    <property type="match status" value="1"/>
</dbReference>
<comment type="caution">
    <text evidence="11">The sequence shown here is derived from an EMBL/GenBank/DDBJ whole genome shotgun (WGS) entry which is preliminary data.</text>
</comment>
<reference evidence="11 12" key="1">
    <citation type="submission" date="2024-08" db="EMBL/GenBank/DDBJ databases">
        <authorList>
            <person name="Ishaq N."/>
        </authorList>
    </citation>
    <scope>NUCLEOTIDE SEQUENCE [LARGE SCALE GENOMIC DNA]</scope>
    <source>
        <strain evidence="11 12">DSM 18651</strain>
    </source>
</reference>
<feature type="chain" id="PRO_5047380108" description="beta-N-acetylhexosaminidase" evidence="9">
    <location>
        <begin position="30"/>
        <end position="909"/>
    </location>
</feature>
<keyword evidence="12" id="KW-1185">Reference proteome</keyword>
<dbReference type="Proteomes" id="UP001569428">
    <property type="component" value="Unassembled WGS sequence"/>
</dbReference>
<organism evidence="11 12">
    <name type="scientific">Microbulbifer epialgicus</name>
    <dbReference type="NCBI Taxonomy" id="393907"/>
    <lineage>
        <taxon>Bacteria</taxon>
        <taxon>Pseudomonadati</taxon>
        <taxon>Pseudomonadota</taxon>
        <taxon>Gammaproteobacteria</taxon>
        <taxon>Cellvibrionales</taxon>
        <taxon>Microbulbiferaceae</taxon>
        <taxon>Microbulbifer</taxon>
    </lineage>
</organism>
<dbReference type="InterPro" id="IPR025705">
    <property type="entry name" value="Beta_hexosaminidase_sua/sub"/>
</dbReference>
<keyword evidence="4" id="KW-0378">Hydrolase</keyword>
<dbReference type="InterPro" id="IPR012291">
    <property type="entry name" value="CBM2_carb-bd_dom_sf"/>
</dbReference>
<comment type="similarity">
    <text evidence="2">Belongs to the glycosyl hydrolase 20 family.</text>
</comment>
<proteinExistence type="inferred from homology"/>
<evidence type="ECO:0000256" key="4">
    <source>
        <dbReference type="ARBA" id="ARBA00022801"/>
    </source>
</evidence>
<evidence type="ECO:0000256" key="5">
    <source>
        <dbReference type="ARBA" id="ARBA00023295"/>
    </source>
</evidence>
<dbReference type="SUPFAM" id="SSF49384">
    <property type="entry name" value="Carbohydrate-binding domain"/>
    <property type="match status" value="1"/>
</dbReference>
<evidence type="ECO:0000259" key="10">
    <source>
        <dbReference type="SMART" id="SM01081"/>
    </source>
</evidence>
<dbReference type="InterPro" id="IPR008965">
    <property type="entry name" value="CBM2/CBM3_carb-bd_dom_sf"/>
</dbReference>
<evidence type="ECO:0000313" key="12">
    <source>
        <dbReference type="Proteomes" id="UP001569428"/>
    </source>
</evidence>
<dbReference type="SUPFAM" id="SSF81296">
    <property type="entry name" value="E set domains"/>
    <property type="match status" value="1"/>
</dbReference>
<dbReference type="InterPro" id="IPR014756">
    <property type="entry name" value="Ig_E-set"/>
</dbReference>
<dbReference type="InterPro" id="IPR013783">
    <property type="entry name" value="Ig-like_fold"/>
</dbReference>
<comment type="catalytic activity">
    <reaction evidence="1">
        <text>Hydrolysis of terminal non-reducing N-acetyl-D-hexosamine residues in N-acetyl-beta-D-hexosaminides.</text>
        <dbReference type="EC" id="3.2.1.52"/>
    </reaction>
</comment>
<sequence length="909" mass="99570">MLRAIPSLNKTKLRISVFSLTLGLTVALAGCGGHDNSERGSARQIAEDFSVQLEVLTNYQATGDELEERCKREGGSGAICSTYRISLTNAGKAALAPGASEWSLYFHSVRRTLALINRDDLRLEHVKGDLHRLVPLAHFPGVAQGETLQLDFLAEYWFQFESDFMPRLFTVDANGQAQVIQSTDSDSIAELVLPIEKNHRDNWKRASTDANVLATATSRFEEFSRRGVQEGDQWQSRIIPKPLKLESRGIAVDVSAGLSVDGGALSTATLNVIKQRLDAFSLVGEGAGAYPVSVVIDTKLFANTAESYRLEAGETGALVTAADESGAFYGLQSLLGLINVRAGTLMTARVEDAPRFPHRGLFLDVGRNFHTKPLVLKLLDQMAAYKLNRFHVHLSEDEGWRLEVPGLPELTEIGSRRCFDLEENLCLLPQLGSGPNTDNNGSGHFSVEDYIEIVRYAGERHIEVIPEFDMPAHARAAVVSMEARYRRLVESDPKAAARYRLIDAEDNSRFLSVQFYDDSYVNPCIDSTYQFVGKVMSEVQAMHERAGYPLQSWHFGGDEAVNIFAGDSFEDAPGQDPAKGDVDAGARKQPWSGSPQCQKLVASGAVADISELGSYYARRVASLVHDAGIPTLGAWNDGVKAVKDAGEELATENNYVNSWAPLFWGGGDESSHFAAVGFDVVQSHSDFLYFDMPYEVDPQELGYYWASRHTDTRKTFSYAPLVTAQLAEVSTDRDGNAWSAKAAGESFANSVRGIQGNLWSEVVRTEAQVEYMMFPRLLALAERAWHQASWELDAVPGQEFSAESGLVDVAALEADWRAFAAALGHKELLKLDLTGVGYRIPVPGALNDGGHLKVAQALPGLVTEYYDGESWRPVTAETPAEKVDAIRARSADGRRVSRAVSVSVVEETL</sequence>
<dbReference type="SUPFAM" id="SSF55545">
    <property type="entry name" value="beta-N-acetylhexosaminidase-like domain"/>
    <property type="match status" value="1"/>
</dbReference>
<name>A0ABV4NZI5_9GAMM</name>
<accession>A0ABV4NZI5</accession>
<dbReference type="SMART" id="SM01081">
    <property type="entry name" value="CHB_HEX"/>
    <property type="match status" value="1"/>
</dbReference>
<gene>
    <name evidence="11" type="ORF">ACCI49_09185</name>
</gene>
<dbReference type="EC" id="3.2.1.52" evidence="3"/>
<dbReference type="Gene3D" id="2.60.40.290">
    <property type="match status" value="1"/>
</dbReference>
<feature type="domain" description="Chitobiase/beta-hexosaminidases N-terminal" evidence="10">
    <location>
        <begin position="47"/>
        <end position="218"/>
    </location>
</feature>
<dbReference type="InterPro" id="IPR029018">
    <property type="entry name" value="Hex-like_dom2"/>
</dbReference>